<dbReference type="PANTHER" id="PTHR36505">
    <property type="entry name" value="BLR1072 PROTEIN"/>
    <property type="match status" value="1"/>
</dbReference>
<dbReference type="AlphaFoldDB" id="A0A1V3A281"/>
<evidence type="ECO:0000313" key="4">
    <source>
        <dbReference type="EMBL" id="OOC11441.1"/>
    </source>
</evidence>
<evidence type="ECO:0000256" key="2">
    <source>
        <dbReference type="SAM" id="SignalP"/>
    </source>
</evidence>
<dbReference type="PANTHER" id="PTHR36505:SF1">
    <property type="entry name" value="BLR1072 PROTEIN"/>
    <property type="match status" value="1"/>
</dbReference>
<dbReference type="Gene3D" id="2.30.30.240">
    <property type="entry name" value="PRC-barrel domain"/>
    <property type="match status" value="1"/>
</dbReference>
<accession>A0A1V3A281</accession>
<feature type="region of interest" description="Disordered" evidence="1">
    <location>
        <begin position="27"/>
        <end position="72"/>
    </location>
</feature>
<reference evidence="4 5" key="1">
    <citation type="submission" date="2017-02" db="EMBL/GenBank/DDBJ databases">
        <title>Genomic diversity within the haloalkaliphilic genus Thioalkalivibrio.</title>
        <authorList>
            <person name="Ahn A.-C."/>
            <person name="Meier-Kolthoff J."/>
            <person name="Overmars L."/>
            <person name="Richter M."/>
            <person name="Woyke T."/>
            <person name="Sorokin D.Y."/>
            <person name="Muyzer G."/>
        </authorList>
    </citation>
    <scope>NUCLEOTIDE SEQUENCE [LARGE SCALE GENOMIC DNA]</scope>
    <source>
        <strain evidence="4 5">HL17</strain>
    </source>
</reference>
<comment type="caution">
    <text evidence="4">The sequence shown here is derived from an EMBL/GenBank/DDBJ whole genome shotgun (WGS) entry which is preliminary data.</text>
</comment>
<keyword evidence="2" id="KW-0732">Signal</keyword>
<dbReference type="RefSeq" id="WP_077243425.1">
    <property type="nucleotide sequence ID" value="NZ_MUZR01000002.1"/>
</dbReference>
<feature type="domain" description="PRC-barrel" evidence="3">
    <location>
        <begin position="73"/>
        <end position="147"/>
    </location>
</feature>
<dbReference type="SUPFAM" id="SSF50346">
    <property type="entry name" value="PRC-barrel domain"/>
    <property type="match status" value="1"/>
</dbReference>
<evidence type="ECO:0000259" key="3">
    <source>
        <dbReference type="Pfam" id="PF05239"/>
    </source>
</evidence>
<sequence length="158" mass="16603">MKTFTKLKLTAAIVPVLALGMGGSAFAGEHNDEGPDHGAMNGPEAGMDEPGARGADHASAPHFDRAPEGAQHAGDIIGANIHSRSDDTDIGEVSDLVIDRDGNIVAVIVGTGGVLGLGEKDIALSWDRVSHEMDGDDIKLYVDMDEETLQDAPEYERN</sequence>
<feature type="signal peptide" evidence="2">
    <location>
        <begin position="1"/>
        <end position="27"/>
    </location>
</feature>
<gene>
    <name evidence="4" type="ORF">B1A74_00250</name>
</gene>
<dbReference type="InterPro" id="IPR027275">
    <property type="entry name" value="PRC-brl_dom"/>
</dbReference>
<name>A0A1V3A281_9GAMM</name>
<dbReference type="EMBL" id="MUZR01000002">
    <property type="protein sequence ID" value="OOC11441.1"/>
    <property type="molecule type" value="Genomic_DNA"/>
</dbReference>
<evidence type="ECO:0000256" key="1">
    <source>
        <dbReference type="SAM" id="MobiDB-lite"/>
    </source>
</evidence>
<dbReference type="Pfam" id="PF05239">
    <property type="entry name" value="PRC"/>
    <property type="match status" value="1"/>
</dbReference>
<keyword evidence="5" id="KW-1185">Reference proteome</keyword>
<dbReference type="Proteomes" id="UP000189177">
    <property type="component" value="Unassembled WGS sequence"/>
</dbReference>
<proteinExistence type="predicted"/>
<evidence type="ECO:0000313" key="5">
    <source>
        <dbReference type="Proteomes" id="UP000189177"/>
    </source>
</evidence>
<dbReference type="STRING" id="252474.B1A74_00250"/>
<dbReference type="InterPro" id="IPR011033">
    <property type="entry name" value="PRC_barrel-like_sf"/>
</dbReference>
<dbReference type="OrthoDB" id="6366681at2"/>
<feature type="chain" id="PRO_5012505362" evidence="2">
    <location>
        <begin position="28"/>
        <end position="158"/>
    </location>
</feature>
<protein>
    <submittedName>
        <fullName evidence="4">Photosystem reaction center protein H</fullName>
    </submittedName>
</protein>
<organism evidence="4 5">
    <name type="scientific">Thioalkalivibrio halophilus</name>
    <dbReference type="NCBI Taxonomy" id="252474"/>
    <lineage>
        <taxon>Bacteria</taxon>
        <taxon>Pseudomonadati</taxon>
        <taxon>Pseudomonadota</taxon>
        <taxon>Gammaproteobacteria</taxon>
        <taxon>Chromatiales</taxon>
        <taxon>Ectothiorhodospiraceae</taxon>
        <taxon>Thioalkalivibrio</taxon>
    </lineage>
</organism>